<feature type="domain" description="Peptidoglycan recognition protein family" evidence="1">
    <location>
        <begin position="8"/>
        <end position="165"/>
    </location>
</feature>
<accession>A0A0F9ESP1</accession>
<organism evidence="2">
    <name type="scientific">marine sediment metagenome</name>
    <dbReference type="NCBI Taxonomy" id="412755"/>
    <lineage>
        <taxon>unclassified sequences</taxon>
        <taxon>metagenomes</taxon>
        <taxon>ecological metagenomes</taxon>
    </lineage>
</organism>
<dbReference type="GO" id="GO:0008745">
    <property type="term" value="F:N-acetylmuramoyl-L-alanine amidase activity"/>
    <property type="evidence" value="ECO:0007669"/>
    <property type="project" value="InterPro"/>
</dbReference>
<dbReference type="AlphaFoldDB" id="A0A0F9ESP1"/>
<dbReference type="GO" id="GO:0008270">
    <property type="term" value="F:zinc ion binding"/>
    <property type="evidence" value="ECO:0007669"/>
    <property type="project" value="InterPro"/>
</dbReference>
<gene>
    <name evidence="2" type="ORF">LCGC14_2037610</name>
</gene>
<dbReference type="InterPro" id="IPR036505">
    <property type="entry name" value="Amidase/PGRP_sf"/>
</dbReference>
<dbReference type="EMBL" id="LAZR01023831">
    <property type="protein sequence ID" value="KKL77163.1"/>
    <property type="molecule type" value="Genomic_DNA"/>
</dbReference>
<proteinExistence type="predicted"/>
<dbReference type="InterPro" id="IPR006619">
    <property type="entry name" value="PGRP_domain_met/bac"/>
</dbReference>
<name>A0A0F9ESP1_9ZZZZ</name>
<dbReference type="GO" id="GO:0009253">
    <property type="term" value="P:peptidoglycan catabolic process"/>
    <property type="evidence" value="ECO:0007669"/>
    <property type="project" value="InterPro"/>
</dbReference>
<dbReference type="Gene3D" id="3.40.80.10">
    <property type="entry name" value="Peptidoglycan recognition protein-like"/>
    <property type="match status" value="1"/>
</dbReference>
<dbReference type="SUPFAM" id="SSF55846">
    <property type="entry name" value="N-acetylmuramoyl-L-alanine amidase-like"/>
    <property type="match status" value="1"/>
</dbReference>
<protein>
    <recommendedName>
        <fullName evidence="1">Peptidoglycan recognition protein family domain-containing protein</fullName>
    </recommendedName>
</protein>
<evidence type="ECO:0000313" key="2">
    <source>
        <dbReference type="EMBL" id="KKL77163.1"/>
    </source>
</evidence>
<sequence length="260" mass="29370">MLKIAPGVQYLSRREWGADESLPRLGQEYPADVPTEAIQHHTVIIDNDATPNLWESAAEVIPKMRQLQTIRPDLGLDVPYSYVAFLMQYTHKKGLILCEGRGPYRRGAHTKYHNRTGRAMAIEGNTSLGAPLANYIEMLSWAWGWIKEEHGLVNLGTVTTPRGGIVFGHRDFLQTICPGQHMMNIIDQLTLTPYQQEDDMTAYRMFQSWVPARTWIIAYVADVPIYRRWIVTQTGAQKLIAALGQPETIDLAQLSTIPAL</sequence>
<reference evidence="2" key="1">
    <citation type="journal article" date="2015" name="Nature">
        <title>Complex archaea that bridge the gap between prokaryotes and eukaryotes.</title>
        <authorList>
            <person name="Spang A."/>
            <person name="Saw J.H."/>
            <person name="Jorgensen S.L."/>
            <person name="Zaremba-Niedzwiedzka K."/>
            <person name="Martijn J."/>
            <person name="Lind A.E."/>
            <person name="van Eijk R."/>
            <person name="Schleper C."/>
            <person name="Guy L."/>
            <person name="Ettema T.J."/>
        </authorList>
    </citation>
    <scope>NUCLEOTIDE SEQUENCE</scope>
</reference>
<comment type="caution">
    <text evidence="2">The sequence shown here is derived from an EMBL/GenBank/DDBJ whole genome shotgun (WGS) entry which is preliminary data.</text>
</comment>
<dbReference type="SMART" id="SM00701">
    <property type="entry name" value="PGRP"/>
    <property type="match status" value="1"/>
</dbReference>
<evidence type="ECO:0000259" key="1">
    <source>
        <dbReference type="SMART" id="SM00701"/>
    </source>
</evidence>